<evidence type="ECO:0000259" key="7">
    <source>
        <dbReference type="Pfam" id="PF08543"/>
    </source>
</evidence>
<dbReference type="GO" id="GO:0009228">
    <property type="term" value="P:thiamine biosynthetic process"/>
    <property type="evidence" value="ECO:0007669"/>
    <property type="project" value="InterPro"/>
</dbReference>
<protein>
    <recommendedName>
        <fullName evidence="2">hydroxymethylpyrimidine kinase</fullName>
        <ecNumber evidence="2">2.7.1.49</ecNumber>
    </recommendedName>
</protein>
<dbReference type="EMBL" id="CP012508">
    <property type="protein sequence ID" value="ALB21962.1"/>
    <property type="molecule type" value="Genomic_DNA"/>
</dbReference>
<evidence type="ECO:0000256" key="3">
    <source>
        <dbReference type="ARBA" id="ARBA00022679"/>
    </source>
</evidence>
<keyword evidence="6" id="KW-0067">ATP-binding</keyword>
<dbReference type="GO" id="GO:0008972">
    <property type="term" value="F:phosphomethylpyrimidine kinase activity"/>
    <property type="evidence" value="ECO:0007669"/>
    <property type="project" value="InterPro"/>
</dbReference>
<dbReference type="Pfam" id="PF08543">
    <property type="entry name" value="Phos_pyr_kin"/>
    <property type="match status" value="1"/>
</dbReference>
<dbReference type="InterPro" id="IPR013749">
    <property type="entry name" value="PM/HMP-P_kinase-1"/>
</dbReference>
<dbReference type="InterPro" id="IPR004399">
    <property type="entry name" value="HMP/HMP-P_kinase_dom"/>
</dbReference>
<evidence type="ECO:0000256" key="6">
    <source>
        <dbReference type="ARBA" id="ARBA00022840"/>
    </source>
</evidence>
<comment type="pathway">
    <text evidence="1">Cofactor biosynthesis; thiamine diphosphate biosynthesis.</text>
</comment>
<keyword evidence="4" id="KW-0547">Nucleotide-binding</keyword>
<sequence length="275" mass="29481">MKQQISGQNQYYRVLTIAGSDSGGGAGIQADLKTFAALGCYGMSAITAITAQNTVGVQEIQVIQAKLIRAQIDAVVHDVGIDAVKIGMLANQDIINVVTDFIRGVDIPVIFDPVMVASCGDTLTAATHIDLFKELMAYCTLVTPNLYEACLFTGNEIKSQADMLDAAKTMVDEQGAKAVLIKGGHLPDNILADLLYHNELKMWFKHEKIITKNTHGTGCTLSSAIAANMAKGQELGIAVAVAIDFLQGAITTGQKYSLGKGHGPVHHFYQQEYHD</sequence>
<name>A0A1L6T9Z3_PISSA</name>
<evidence type="ECO:0000256" key="4">
    <source>
        <dbReference type="ARBA" id="ARBA00022741"/>
    </source>
</evidence>
<dbReference type="OrthoDB" id="9810880at2"/>
<dbReference type="Proteomes" id="UP000029558">
    <property type="component" value="Chromosome"/>
</dbReference>
<organism evidence="8 9">
    <name type="scientific">Piscirickettsia salmonis</name>
    <dbReference type="NCBI Taxonomy" id="1238"/>
    <lineage>
        <taxon>Bacteria</taxon>
        <taxon>Pseudomonadati</taxon>
        <taxon>Pseudomonadota</taxon>
        <taxon>Gammaproteobacteria</taxon>
        <taxon>Thiotrichales</taxon>
        <taxon>Piscirickettsiaceae</taxon>
        <taxon>Piscirickettsia</taxon>
    </lineage>
</organism>
<dbReference type="InterPro" id="IPR029056">
    <property type="entry name" value="Ribokinase-like"/>
</dbReference>
<dbReference type="CDD" id="cd01169">
    <property type="entry name" value="HMPP_kinase"/>
    <property type="match status" value="1"/>
</dbReference>
<dbReference type="GO" id="GO:0005524">
    <property type="term" value="F:ATP binding"/>
    <property type="evidence" value="ECO:0007669"/>
    <property type="project" value="UniProtKB-KW"/>
</dbReference>
<evidence type="ECO:0000256" key="5">
    <source>
        <dbReference type="ARBA" id="ARBA00022777"/>
    </source>
</evidence>
<dbReference type="RefSeq" id="WP_017377240.1">
    <property type="nucleotide sequence ID" value="NZ_CP012508.1"/>
</dbReference>
<dbReference type="AlphaFoldDB" id="A0A1L6T9Z3"/>
<dbReference type="EC" id="2.7.1.49" evidence="2"/>
<proteinExistence type="predicted"/>
<feature type="domain" description="Pyridoxamine kinase/Phosphomethylpyrimidine kinase" evidence="7">
    <location>
        <begin position="21"/>
        <end position="266"/>
    </location>
</feature>
<dbReference type="FunFam" id="3.40.1190.20:FF:000003">
    <property type="entry name" value="Phosphomethylpyrimidine kinase ThiD"/>
    <property type="match status" value="1"/>
</dbReference>
<reference evidence="8 9" key="1">
    <citation type="journal article" date="2014" name="Genome Announc.">
        <title>Comparative Genome Analysis of Two Isolates of the Fish Pathogen Piscirickettsia salmonis from Different Hosts Reveals Major Differences in Virulence-Associated Secretion Systems.</title>
        <authorList>
            <person name="Bohle H."/>
            <person name="Henriquez P."/>
            <person name="Grothusen H."/>
            <person name="Navas E."/>
            <person name="Sandoval A."/>
            <person name="Bustamante F."/>
            <person name="Bustos P."/>
            <person name="Mancilla M."/>
        </authorList>
    </citation>
    <scope>NUCLEOTIDE SEQUENCE [LARGE SCALE GENOMIC DNA]</scope>
    <source>
        <strain evidence="9">B1-32597</strain>
    </source>
</reference>
<dbReference type="PANTHER" id="PTHR20858:SF17">
    <property type="entry name" value="HYDROXYMETHYLPYRIMIDINE_PHOSPHOMETHYLPYRIMIDINE KINASE THI20-RELATED"/>
    <property type="match status" value="1"/>
</dbReference>
<keyword evidence="3 8" id="KW-0808">Transferase</keyword>
<dbReference type="GO" id="GO:0009229">
    <property type="term" value="P:thiamine diphosphate biosynthetic process"/>
    <property type="evidence" value="ECO:0007669"/>
    <property type="project" value="UniProtKB-UniPathway"/>
</dbReference>
<dbReference type="SUPFAM" id="SSF53613">
    <property type="entry name" value="Ribokinase-like"/>
    <property type="match status" value="1"/>
</dbReference>
<dbReference type="PANTHER" id="PTHR20858">
    <property type="entry name" value="PHOSPHOMETHYLPYRIMIDINE KINASE"/>
    <property type="match status" value="1"/>
</dbReference>
<keyword evidence="5 8" id="KW-0418">Kinase</keyword>
<evidence type="ECO:0000313" key="8">
    <source>
        <dbReference type="EMBL" id="ALB21962.1"/>
    </source>
</evidence>
<dbReference type="Gene3D" id="3.40.1190.20">
    <property type="match status" value="1"/>
</dbReference>
<evidence type="ECO:0000256" key="2">
    <source>
        <dbReference type="ARBA" id="ARBA00012135"/>
    </source>
</evidence>
<dbReference type="GO" id="GO:0008902">
    <property type="term" value="F:hydroxymethylpyrimidine kinase activity"/>
    <property type="evidence" value="ECO:0007669"/>
    <property type="project" value="UniProtKB-EC"/>
</dbReference>
<dbReference type="NCBIfam" id="TIGR00097">
    <property type="entry name" value="HMP-P_kinase"/>
    <property type="match status" value="1"/>
</dbReference>
<evidence type="ECO:0000313" key="9">
    <source>
        <dbReference type="Proteomes" id="UP000029558"/>
    </source>
</evidence>
<evidence type="ECO:0000256" key="1">
    <source>
        <dbReference type="ARBA" id="ARBA00004948"/>
    </source>
</evidence>
<accession>A0A1L6T9Z3</accession>
<dbReference type="GO" id="GO:0005829">
    <property type="term" value="C:cytosol"/>
    <property type="evidence" value="ECO:0007669"/>
    <property type="project" value="TreeGrafter"/>
</dbReference>
<gene>
    <name evidence="8" type="ORF">KU39_778</name>
</gene>